<dbReference type="Gene3D" id="3.15.10.30">
    <property type="entry name" value="Haemolymph juvenile hormone binding protein"/>
    <property type="match status" value="1"/>
</dbReference>
<dbReference type="PANTHER" id="PTHR11008:SF33">
    <property type="entry name" value="PROTEIN TAKEOUT"/>
    <property type="match status" value="1"/>
</dbReference>
<comment type="similarity">
    <text evidence="3">Belongs to the TO family.</text>
</comment>
<reference evidence="5 6" key="1">
    <citation type="submission" date="2023-10" db="EMBL/GenBank/DDBJ databases">
        <title>Genomes of two closely related lineages of the louse Polyplax serrata with different host specificities.</title>
        <authorList>
            <person name="Martinu J."/>
            <person name="Tarabai H."/>
            <person name="Stefka J."/>
            <person name="Hypsa V."/>
        </authorList>
    </citation>
    <scope>NUCLEOTIDE SEQUENCE [LARGE SCALE GENOMIC DNA]</scope>
    <source>
        <strain evidence="5">HR10_N</strain>
    </source>
</reference>
<dbReference type="AlphaFoldDB" id="A0AAN8XPN8"/>
<feature type="signal peptide" evidence="4">
    <location>
        <begin position="1"/>
        <end position="24"/>
    </location>
</feature>
<gene>
    <name evidence="5" type="ORF">RUM43_001102</name>
</gene>
<comment type="caution">
    <text evidence="5">The sequence shown here is derived from an EMBL/GenBank/DDBJ whole genome shotgun (WGS) entry which is preliminary data.</text>
</comment>
<name>A0AAN8XPN8_POLSC</name>
<evidence type="ECO:0008006" key="7">
    <source>
        <dbReference type="Google" id="ProtNLM"/>
    </source>
</evidence>
<sequence length="312" mass="34629">MSFSAITNCGILLITFTTFVQCDTEEIPLLKDRQIIIYSEILCGSQLTSHSNEKILLAGGVVGEVFYDSNKIESSSDSLGATSLFSAEWLKSCRRSDPNINECLKDGLQTMFPALARGIPEIDIQPFEPLFLKEIGISKGHGAVSLTGAMHDLFVYGPSNATTTFVSINMEKKRWTFGIEVPYLKLESKYNIKGNILLLPVVGTGDSTIHLRDGKCVVTNHFEFSKIQGREIMQITNMKVDFSVSGMRLHLSNLFNGNKVLGQTVNQFLNKNGLQVIDELKEDIGNALSGVFIEILNNAFRHMPTDLWLPNE</sequence>
<dbReference type="FunFam" id="3.15.10.30:FF:000001">
    <property type="entry name" value="Takeout-like protein 1"/>
    <property type="match status" value="1"/>
</dbReference>
<dbReference type="Pfam" id="PF06585">
    <property type="entry name" value="JHBP"/>
    <property type="match status" value="1"/>
</dbReference>
<evidence type="ECO:0000256" key="4">
    <source>
        <dbReference type="SAM" id="SignalP"/>
    </source>
</evidence>
<dbReference type="PANTHER" id="PTHR11008">
    <property type="entry name" value="PROTEIN TAKEOUT-LIKE PROTEIN"/>
    <property type="match status" value="1"/>
</dbReference>
<organism evidence="5 6">
    <name type="scientific">Polyplax serrata</name>
    <name type="common">Common mouse louse</name>
    <dbReference type="NCBI Taxonomy" id="468196"/>
    <lineage>
        <taxon>Eukaryota</taxon>
        <taxon>Metazoa</taxon>
        <taxon>Ecdysozoa</taxon>
        <taxon>Arthropoda</taxon>
        <taxon>Hexapoda</taxon>
        <taxon>Insecta</taxon>
        <taxon>Pterygota</taxon>
        <taxon>Neoptera</taxon>
        <taxon>Paraneoptera</taxon>
        <taxon>Psocodea</taxon>
        <taxon>Troctomorpha</taxon>
        <taxon>Phthiraptera</taxon>
        <taxon>Anoplura</taxon>
        <taxon>Polyplacidae</taxon>
        <taxon>Polyplax</taxon>
    </lineage>
</organism>
<evidence type="ECO:0000313" key="6">
    <source>
        <dbReference type="Proteomes" id="UP001372834"/>
    </source>
</evidence>
<feature type="chain" id="PRO_5042832996" description="Protein takeout" evidence="4">
    <location>
        <begin position="25"/>
        <end position="312"/>
    </location>
</feature>
<dbReference type="GO" id="GO:0007623">
    <property type="term" value="P:circadian rhythm"/>
    <property type="evidence" value="ECO:0007669"/>
    <property type="project" value="UniProtKB-ARBA"/>
</dbReference>
<evidence type="ECO:0000256" key="2">
    <source>
        <dbReference type="ARBA" id="ARBA00023108"/>
    </source>
</evidence>
<dbReference type="InterPro" id="IPR038606">
    <property type="entry name" value="To_sf"/>
</dbReference>
<dbReference type="Proteomes" id="UP001372834">
    <property type="component" value="Unassembled WGS sequence"/>
</dbReference>
<keyword evidence="1 4" id="KW-0732">Signal</keyword>
<dbReference type="EMBL" id="JAWJWE010000001">
    <property type="protein sequence ID" value="KAK6644829.1"/>
    <property type="molecule type" value="Genomic_DNA"/>
</dbReference>
<protein>
    <recommendedName>
        <fullName evidence="7">Protein takeout</fullName>
    </recommendedName>
</protein>
<dbReference type="SMART" id="SM00700">
    <property type="entry name" value="JHBP"/>
    <property type="match status" value="1"/>
</dbReference>
<proteinExistence type="inferred from homology"/>
<dbReference type="InterPro" id="IPR010562">
    <property type="entry name" value="Haemolymph_juvenile_hormone-bd"/>
</dbReference>
<evidence type="ECO:0000256" key="3">
    <source>
        <dbReference type="ARBA" id="ARBA00060902"/>
    </source>
</evidence>
<keyword evidence="2" id="KW-0090">Biological rhythms</keyword>
<evidence type="ECO:0000256" key="1">
    <source>
        <dbReference type="ARBA" id="ARBA00022729"/>
    </source>
</evidence>
<dbReference type="GO" id="GO:0005615">
    <property type="term" value="C:extracellular space"/>
    <property type="evidence" value="ECO:0007669"/>
    <property type="project" value="TreeGrafter"/>
</dbReference>
<accession>A0AAN8XPN8</accession>
<evidence type="ECO:0000313" key="5">
    <source>
        <dbReference type="EMBL" id="KAK6644829.1"/>
    </source>
</evidence>